<dbReference type="PANTHER" id="PTHR30529:SF1">
    <property type="entry name" value="CYTOCHROME B561 HOMOLOG 2"/>
    <property type="match status" value="1"/>
</dbReference>
<protein>
    <submittedName>
        <fullName evidence="15">Cytochrome b</fullName>
    </submittedName>
</protein>
<keyword evidence="11 13" id="KW-0472">Membrane</keyword>
<dbReference type="GO" id="GO:0020037">
    <property type="term" value="F:heme binding"/>
    <property type="evidence" value="ECO:0007669"/>
    <property type="project" value="TreeGrafter"/>
</dbReference>
<comment type="caution">
    <text evidence="15">The sequence shown here is derived from an EMBL/GenBank/DDBJ whole genome shotgun (WGS) entry which is preliminary data.</text>
</comment>
<dbReference type="GO" id="GO:0009055">
    <property type="term" value="F:electron transfer activity"/>
    <property type="evidence" value="ECO:0007669"/>
    <property type="project" value="InterPro"/>
</dbReference>
<feature type="domain" description="Cytochrome b561 bacterial/Ni-hydrogenase" evidence="14">
    <location>
        <begin position="9"/>
        <end position="170"/>
    </location>
</feature>
<evidence type="ECO:0000313" key="16">
    <source>
        <dbReference type="Proteomes" id="UP000602124"/>
    </source>
</evidence>
<comment type="similarity">
    <text evidence="12">Belongs to the cytochrome b561 family.</text>
</comment>
<keyword evidence="4" id="KW-1003">Cell membrane</keyword>
<evidence type="ECO:0000256" key="13">
    <source>
        <dbReference type="SAM" id="Phobius"/>
    </source>
</evidence>
<dbReference type="PANTHER" id="PTHR30529">
    <property type="entry name" value="CYTOCHROME B561"/>
    <property type="match status" value="1"/>
</dbReference>
<name>A0A934J2F6_9HYPH</name>
<evidence type="ECO:0000313" key="15">
    <source>
        <dbReference type="EMBL" id="MBJ3786530.1"/>
    </source>
</evidence>
<feature type="transmembrane region" description="Helical" evidence="13">
    <location>
        <begin position="90"/>
        <end position="119"/>
    </location>
</feature>
<comment type="subcellular location">
    <subcellularLocation>
        <location evidence="2">Cell membrane</location>
        <topology evidence="2">Multi-pass membrane protein</topology>
    </subcellularLocation>
</comment>
<dbReference type="AlphaFoldDB" id="A0A934J2F6"/>
<organism evidence="15 16">
    <name type="scientific">Devosia sediminis</name>
    <dbReference type="NCBI Taxonomy" id="2798801"/>
    <lineage>
        <taxon>Bacteria</taxon>
        <taxon>Pseudomonadati</taxon>
        <taxon>Pseudomonadota</taxon>
        <taxon>Alphaproteobacteria</taxon>
        <taxon>Hyphomicrobiales</taxon>
        <taxon>Devosiaceae</taxon>
        <taxon>Devosia</taxon>
    </lineage>
</organism>
<dbReference type="InterPro" id="IPR016174">
    <property type="entry name" value="Di-haem_cyt_TM"/>
</dbReference>
<gene>
    <name evidence="15" type="ORF">JEQ47_17530</name>
</gene>
<evidence type="ECO:0000256" key="8">
    <source>
        <dbReference type="ARBA" id="ARBA00022982"/>
    </source>
</evidence>
<keyword evidence="8" id="KW-0249">Electron transport</keyword>
<dbReference type="InterPro" id="IPR052168">
    <property type="entry name" value="Cytochrome_b561_oxidase"/>
</dbReference>
<reference evidence="15" key="1">
    <citation type="submission" date="2020-12" db="EMBL/GenBank/DDBJ databases">
        <title>Devosia sp. MSA67 isolated from Mo River.</title>
        <authorList>
            <person name="Ma F."/>
            <person name="Zi Z."/>
        </authorList>
    </citation>
    <scope>NUCLEOTIDE SEQUENCE</scope>
    <source>
        <strain evidence="15">MSA67</strain>
    </source>
</reference>
<dbReference type="GO" id="GO:0046872">
    <property type="term" value="F:metal ion binding"/>
    <property type="evidence" value="ECO:0007669"/>
    <property type="project" value="UniProtKB-KW"/>
</dbReference>
<dbReference type="GO" id="GO:0022904">
    <property type="term" value="P:respiratory electron transport chain"/>
    <property type="evidence" value="ECO:0007669"/>
    <property type="project" value="InterPro"/>
</dbReference>
<dbReference type="Gene3D" id="1.20.950.20">
    <property type="entry name" value="Transmembrane di-heme cytochromes, Chain C"/>
    <property type="match status" value="1"/>
</dbReference>
<dbReference type="InterPro" id="IPR011577">
    <property type="entry name" value="Cyt_b561_bac/Ni-Hgenase"/>
</dbReference>
<evidence type="ECO:0000259" key="14">
    <source>
        <dbReference type="Pfam" id="PF01292"/>
    </source>
</evidence>
<keyword evidence="7" id="KW-0479">Metal-binding</keyword>
<keyword evidence="5" id="KW-0349">Heme</keyword>
<dbReference type="Proteomes" id="UP000602124">
    <property type="component" value="Unassembled WGS sequence"/>
</dbReference>
<evidence type="ECO:0000256" key="10">
    <source>
        <dbReference type="ARBA" id="ARBA00023004"/>
    </source>
</evidence>
<feature type="transmembrane region" description="Helical" evidence="13">
    <location>
        <begin position="12"/>
        <end position="34"/>
    </location>
</feature>
<keyword evidence="16" id="KW-1185">Reference proteome</keyword>
<evidence type="ECO:0000256" key="4">
    <source>
        <dbReference type="ARBA" id="ARBA00022475"/>
    </source>
</evidence>
<keyword evidence="6 13" id="KW-0812">Transmembrane</keyword>
<accession>A0A934J2F6</accession>
<dbReference type="RefSeq" id="WP_198877710.1">
    <property type="nucleotide sequence ID" value="NZ_JAEKMH010000004.1"/>
</dbReference>
<evidence type="ECO:0000256" key="9">
    <source>
        <dbReference type="ARBA" id="ARBA00022989"/>
    </source>
</evidence>
<dbReference type="Pfam" id="PF01292">
    <property type="entry name" value="Ni_hydr_CYTB"/>
    <property type="match status" value="1"/>
</dbReference>
<evidence type="ECO:0000256" key="3">
    <source>
        <dbReference type="ARBA" id="ARBA00022448"/>
    </source>
</evidence>
<feature type="transmembrane region" description="Helical" evidence="13">
    <location>
        <begin position="46"/>
        <end position="69"/>
    </location>
</feature>
<evidence type="ECO:0000256" key="2">
    <source>
        <dbReference type="ARBA" id="ARBA00004651"/>
    </source>
</evidence>
<keyword evidence="3" id="KW-0813">Transport</keyword>
<dbReference type="GO" id="GO:0005886">
    <property type="term" value="C:plasma membrane"/>
    <property type="evidence" value="ECO:0007669"/>
    <property type="project" value="UniProtKB-SubCell"/>
</dbReference>
<dbReference type="EMBL" id="JAEKMH010000004">
    <property type="protein sequence ID" value="MBJ3786530.1"/>
    <property type="molecule type" value="Genomic_DNA"/>
</dbReference>
<comment type="cofactor">
    <cofactor evidence="1">
        <name>heme b</name>
        <dbReference type="ChEBI" id="CHEBI:60344"/>
    </cofactor>
</comment>
<keyword evidence="9 13" id="KW-1133">Transmembrane helix</keyword>
<dbReference type="SUPFAM" id="SSF81342">
    <property type="entry name" value="Transmembrane di-heme cytochromes"/>
    <property type="match status" value="1"/>
</dbReference>
<evidence type="ECO:0000256" key="11">
    <source>
        <dbReference type="ARBA" id="ARBA00023136"/>
    </source>
</evidence>
<evidence type="ECO:0000256" key="7">
    <source>
        <dbReference type="ARBA" id="ARBA00022723"/>
    </source>
</evidence>
<evidence type="ECO:0000256" key="12">
    <source>
        <dbReference type="ARBA" id="ARBA00037975"/>
    </source>
</evidence>
<feature type="transmembrane region" description="Helical" evidence="13">
    <location>
        <begin position="139"/>
        <end position="161"/>
    </location>
</feature>
<evidence type="ECO:0000256" key="1">
    <source>
        <dbReference type="ARBA" id="ARBA00001970"/>
    </source>
</evidence>
<evidence type="ECO:0000256" key="6">
    <source>
        <dbReference type="ARBA" id="ARBA00022692"/>
    </source>
</evidence>
<evidence type="ECO:0000256" key="5">
    <source>
        <dbReference type="ARBA" id="ARBA00022617"/>
    </source>
</evidence>
<sequence>MPLKSTPRRYGAIAATIHWLSALAVILMLISGMVMGNEDDLVPAILPIHVSLGIVVGVLTLFRIAWWVFFDRHPEPVAGMSRAQEWAARLVHLGLYGAIVIMVASGVGMVALTGAAPAIFAGGPLPEFDEVPPYLMHGIMSRILIALVLGHIGAALFHQFIRRDGLIGRMRVGG</sequence>
<proteinExistence type="inferred from homology"/>
<keyword evidence="10" id="KW-0408">Iron</keyword>